<comment type="subcellular location">
    <subcellularLocation>
        <location evidence="1">Nucleus</location>
    </subcellularLocation>
</comment>
<dbReference type="PANTHER" id="PTHR37534:SF4">
    <property type="entry name" value="ZN(II)2CYS6 TRANSCRIPTION FACTOR (EUROFUNG)"/>
    <property type="match status" value="1"/>
</dbReference>
<protein>
    <submittedName>
        <fullName evidence="5">Zn(II)2Cys6 transcription factor</fullName>
    </submittedName>
</protein>
<keyword evidence="2" id="KW-0539">Nucleus</keyword>
<dbReference type="InterPro" id="IPR001138">
    <property type="entry name" value="Zn2Cys6_DnaBD"/>
</dbReference>
<reference evidence="5 6" key="1">
    <citation type="journal article" date="2021" name="Nat. Commun.">
        <title>Genetic determinants of endophytism in the Arabidopsis root mycobiome.</title>
        <authorList>
            <person name="Mesny F."/>
            <person name="Miyauchi S."/>
            <person name="Thiergart T."/>
            <person name="Pickel B."/>
            <person name="Atanasova L."/>
            <person name="Karlsson M."/>
            <person name="Huettel B."/>
            <person name="Barry K.W."/>
            <person name="Haridas S."/>
            <person name="Chen C."/>
            <person name="Bauer D."/>
            <person name="Andreopoulos W."/>
            <person name="Pangilinan J."/>
            <person name="LaButti K."/>
            <person name="Riley R."/>
            <person name="Lipzen A."/>
            <person name="Clum A."/>
            <person name="Drula E."/>
            <person name="Henrissat B."/>
            <person name="Kohler A."/>
            <person name="Grigoriev I.V."/>
            <person name="Martin F.M."/>
            <person name="Hacquard S."/>
        </authorList>
    </citation>
    <scope>NUCLEOTIDE SEQUENCE [LARGE SCALE GENOMIC DNA]</scope>
    <source>
        <strain evidence="5 6">MPI-SDFR-AT-0080</strain>
    </source>
</reference>
<evidence type="ECO:0000313" key="6">
    <source>
        <dbReference type="Proteomes" id="UP000774617"/>
    </source>
</evidence>
<keyword evidence="6" id="KW-1185">Reference proteome</keyword>
<gene>
    <name evidence="5" type="ORF">B0J12DRAFT_617297</name>
</gene>
<evidence type="ECO:0000313" key="5">
    <source>
        <dbReference type="EMBL" id="KAH7061499.1"/>
    </source>
</evidence>
<dbReference type="PROSITE" id="PS50048">
    <property type="entry name" value="ZN2_CY6_FUNGAL_2"/>
    <property type="match status" value="1"/>
</dbReference>
<organism evidence="5 6">
    <name type="scientific">Macrophomina phaseolina</name>
    <dbReference type="NCBI Taxonomy" id="35725"/>
    <lineage>
        <taxon>Eukaryota</taxon>
        <taxon>Fungi</taxon>
        <taxon>Dikarya</taxon>
        <taxon>Ascomycota</taxon>
        <taxon>Pezizomycotina</taxon>
        <taxon>Dothideomycetes</taxon>
        <taxon>Dothideomycetes incertae sedis</taxon>
        <taxon>Botryosphaeriales</taxon>
        <taxon>Botryosphaeriaceae</taxon>
        <taxon>Macrophomina</taxon>
    </lineage>
</organism>
<dbReference type="Pfam" id="PF00172">
    <property type="entry name" value="Zn_clus"/>
    <property type="match status" value="1"/>
</dbReference>
<feature type="region of interest" description="Disordered" evidence="3">
    <location>
        <begin position="119"/>
        <end position="156"/>
    </location>
</feature>
<dbReference type="InterPro" id="IPR036864">
    <property type="entry name" value="Zn2-C6_fun-type_DNA-bd_sf"/>
</dbReference>
<proteinExistence type="predicted"/>
<dbReference type="CDD" id="cd00067">
    <property type="entry name" value="GAL4"/>
    <property type="match status" value="1"/>
</dbReference>
<accession>A0ABQ8GP13</accession>
<dbReference type="InterPro" id="IPR021858">
    <property type="entry name" value="Fun_TF"/>
</dbReference>
<name>A0ABQ8GP13_9PEZI</name>
<evidence type="ECO:0000256" key="2">
    <source>
        <dbReference type="ARBA" id="ARBA00023242"/>
    </source>
</evidence>
<dbReference type="Pfam" id="PF11951">
    <property type="entry name" value="Fungal_trans_2"/>
    <property type="match status" value="1"/>
</dbReference>
<dbReference type="SMART" id="SM00066">
    <property type="entry name" value="GAL4"/>
    <property type="match status" value="1"/>
</dbReference>
<dbReference type="EMBL" id="JAGTJR010000004">
    <property type="protein sequence ID" value="KAH7061499.1"/>
    <property type="molecule type" value="Genomic_DNA"/>
</dbReference>
<dbReference type="Gene3D" id="4.10.240.10">
    <property type="entry name" value="Zn(2)-C6 fungal-type DNA-binding domain"/>
    <property type="match status" value="1"/>
</dbReference>
<evidence type="ECO:0000259" key="4">
    <source>
        <dbReference type="PROSITE" id="PS50048"/>
    </source>
</evidence>
<evidence type="ECO:0000256" key="1">
    <source>
        <dbReference type="ARBA" id="ARBA00004123"/>
    </source>
</evidence>
<dbReference type="SUPFAM" id="SSF57701">
    <property type="entry name" value="Zn2/Cys6 DNA-binding domain"/>
    <property type="match status" value="1"/>
</dbReference>
<comment type="caution">
    <text evidence="5">The sequence shown here is derived from an EMBL/GenBank/DDBJ whole genome shotgun (WGS) entry which is preliminary data.</text>
</comment>
<dbReference type="Proteomes" id="UP000774617">
    <property type="component" value="Unassembled WGS sequence"/>
</dbReference>
<dbReference type="PROSITE" id="PS00463">
    <property type="entry name" value="ZN2_CY6_FUNGAL_1"/>
    <property type="match status" value="1"/>
</dbReference>
<sequence>MPLTPYSTSTEKRTFRRSRKGCLPCRERRRKCDETLPVCRNCARNHQLCSWGLRAMFHASRMHGLSSADAELLGAVEASRPPSVSFEIVDNTKETIESYKESDSDEQYVSENELLLQTPETPNTSLGFSEDQPHSGVSARSDAQSNPSTGGGRLAHSNAIPAATFGVDYEGSVQDGISTEETGGLLLNGFQLESALCTAIGNFSHLSPRTVSQLSLQWPVDEASKGRLLDAYLRETSTWCETTDTLRHFSTKCSFVLIESDCFLAAALALASRQLDITTNHPHSVSLELYQFTIRTLIERGSEALHSSTLASCVMLCVFEMMQSPVNEWRRHLQGCAQLFRARGWNGSSGGYAAACFWPFARIDIWAAFLTNQKTLIPSDQWIGPNYASDEEVPLVDRYANVAIVLLANVINFLAASSADSNHTTSSAEALWAELQTWYLERPHVIRPLISAPVGKTAIFPVVVFGTTSATCGNMMYHAGCILLLEADPGIQRGSPTPESKYVSLWHARQIAAITTSCSDHANWVNSVQPLFLAGKHLRDPAEQVALLRQMVKIERDTGWKTSDRARELRQLWGLE</sequence>
<evidence type="ECO:0000256" key="3">
    <source>
        <dbReference type="SAM" id="MobiDB-lite"/>
    </source>
</evidence>
<dbReference type="PANTHER" id="PTHR37534">
    <property type="entry name" value="TRANSCRIPTIONAL ACTIVATOR PROTEIN UGA3"/>
    <property type="match status" value="1"/>
</dbReference>
<feature type="domain" description="Zn(2)-C6 fungal-type" evidence="4">
    <location>
        <begin position="21"/>
        <end position="51"/>
    </location>
</feature>